<evidence type="ECO:0000256" key="2">
    <source>
        <dbReference type="ARBA" id="ARBA00022475"/>
    </source>
</evidence>
<keyword evidence="3 8" id="KW-0812">Transmembrane</keyword>
<evidence type="ECO:0000256" key="6">
    <source>
        <dbReference type="ARBA" id="ARBA00023170"/>
    </source>
</evidence>
<evidence type="ECO:0000256" key="4">
    <source>
        <dbReference type="ARBA" id="ARBA00022989"/>
    </source>
</evidence>
<keyword evidence="4 8" id="KW-1133">Transmembrane helix</keyword>
<organism evidence="10">
    <name type="scientific">Bactrocera correcta</name>
    <name type="common">Guava fruit fly</name>
    <name type="synonym">Chaetodacus correctus</name>
    <dbReference type="NCBI Taxonomy" id="47773"/>
    <lineage>
        <taxon>Eukaryota</taxon>
        <taxon>Metazoa</taxon>
        <taxon>Ecdysozoa</taxon>
        <taxon>Arthropoda</taxon>
        <taxon>Hexapoda</taxon>
        <taxon>Insecta</taxon>
        <taxon>Pterygota</taxon>
        <taxon>Neoptera</taxon>
        <taxon>Endopterygota</taxon>
        <taxon>Diptera</taxon>
        <taxon>Brachycera</taxon>
        <taxon>Muscomorpha</taxon>
        <taxon>Tephritoidea</taxon>
        <taxon>Tephritidae</taxon>
        <taxon>Bactrocera</taxon>
        <taxon>Bactrocera</taxon>
    </lineage>
</organism>
<sequence length="698" mass="80191">MAVPIGATTARRQTFASALLCGRSSLITTLILLLSKWNLCVATATNAYEFDAFADVLKQQHLHHAIIAYNGDTEQAQQQAGLLKDNALRALLNVASLQFYDVHQAKSATNATDFQSIFYHDSPRVGIYVAQLEDVLLQQYVLGSNVISVDTIDAGGYRVRVDVGSRFNSSRVWFIMSKQRKVTAALANVRRVMTPLPVNISADITIGVRLDDNNTIQLFDIYKIQKDWLDIEPKGYWSSAEGLKLNLRFHRTFVNRRRNFKGLQLVGGIVIREQPADMTELDYLNSLYHKNFDPMQRKTYQLVKLMEPVFDVSFQPVLRKTWGEQAPNGSWDGVMKLLLSGEAEFSLCPMRFVPNRVHLIHYTIAVHTEFVFFIFRHPHRNDIRNIFFEPFVEEVWYTVIAIVVLTILLLQLHLHHENRFFLNKDPHFQNRFDYAIFSILEAFFQQGPSTDAFTATSTRTLIFSVCLFSLLLQQFYGAYIVGSLLSVSPRTITNLEALYNSSLEIGIENIPYNIETFEKTTVPLGMAIYKERVCKNRERNILYIEEGAERIKKGGFAFHVSANRMYYMLKELLTEKEFCDLQDVPFIPPYRIGIGITKSSPFREYFTTTIAKFHTSGLLQHNDNQWQLPQMDCSLSQNYEVEVDLQHFLPALLFLVSAMLLSLAVLILEIIYYNLEKSTKLARLCPRIMPKPKLEFIN</sequence>
<accession>A0A6M9TYJ7</accession>
<keyword evidence="2" id="KW-1003">Cell membrane</keyword>
<keyword evidence="7" id="KW-0325">Glycoprotein</keyword>
<dbReference type="InterPro" id="IPR052192">
    <property type="entry name" value="Insect_Ionotropic_Sensory_Rcpt"/>
</dbReference>
<proteinExistence type="evidence at transcript level"/>
<feature type="domain" description="Ionotropic receptor 75a N-terminal" evidence="9">
    <location>
        <begin position="46"/>
        <end position="270"/>
    </location>
</feature>
<dbReference type="GO" id="GO:0005886">
    <property type="term" value="C:plasma membrane"/>
    <property type="evidence" value="ECO:0007669"/>
    <property type="project" value="UniProtKB-SubCell"/>
</dbReference>
<dbReference type="Gene3D" id="3.40.190.10">
    <property type="entry name" value="Periplasmic binding protein-like II"/>
    <property type="match status" value="1"/>
</dbReference>
<keyword evidence="5 8" id="KW-0472">Membrane</keyword>
<evidence type="ECO:0000256" key="1">
    <source>
        <dbReference type="ARBA" id="ARBA00004651"/>
    </source>
</evidence>
<dbReference type="Pfam" id="PF24576">
    <property type="entry name" value="IR75A_N"/>
    <property type="match status" value="1"/>
</dbReference>
<feature type="transmembrane region" description="Helical" evidence="8">
    <location>
        <begin position="648"/>
        <end position="673"/>
    </location>
</feature>
<evidence type="ECO:0000256" key="5">
    <source>
        <dbReference type="ARBA" id="ARBA00023136"/>
    </source>
</evidence>
<dbReference type="SUPFAM" id="SSF53850">
    <property type="entry name" value="Periplasmic binding protein-like II"/>
    <property type="match status" value="1"/>
</dbReference>
<keyword evidence="6 10" id="KW-0675">Receptor</keyword>
<dbReference type="EMBL" id="MT474350">
    <property type="protein sequence ID" value="QKN21062.1"/>
    <property type="molecule type" value="mRNA"/>
</dbReference>
<dbReference type="PANTHER" id="PTHR42643">
    <property type="entry name" value="IONOTROPIC RECEPTOR 20A-RELATED"/>
    <property type="match status" value="1"/>
</dbReference>
<feature type="transmembrane region" description="Helical" evidence="8">
    <location>
        <begin position="461"/>
        <end position="481"/>
    </location>
</feature>
<name>A0A6M9TYJ7_BACCC</name>
<feature type="transmembrane region" description="Helical" evidence="8">
    <location>
        <begin position="395"/>
        <end position="414"/>
    </location>
</feature>
<dbReference type="AlphaFoldDB" id="A0A6M9TYJ7"/>
<evidence type="ECO:0000256" key="3">
    <source>
        <dbReference type="ARBA" id="ARBA00022692"/>
    </source>
</evidence>
<evidence type="ECO:0000256" key="8">
    <source>
        <dbReference type="SAM" id="Phobius"/>
    </source>
</evidence>
<reference evidence="10" key="1">
    <citation type="journal article" date="2020" name="Mol. Phylogenet. Evol.">
        <title>Analyses of chemosensory genes provide insight into the evolution of behavioral differences to phytochemicals in Bactrocera species.</title>
        <authorList>
            <person name="Wu Z."/>
            <person name="Cui Y."/>
            <person name="Ma J."/>
            <person name="Qu M."/>
            <person name="Lin J."/>
        </authorList>
    </citation>
    <scope>NUCLEOTIDE SEQUENCE</scope>
</reference>
<evidence type="ECO:0000313" key="10">
    <source>
        <dbReference type="EMBL" id="QKN21062.1"/>
    </source>
</evidence>
<evidence type="ECO:0000256" key="7">
    <source>
        <dbReference type="ARBA" id="ARBA00023180"/>
    </source>
</evidence>
<protein>
    <submittedName>
        <fullName evidence="10">Ionotropic receptor</fullName>
    </submittedName>
</protein>
<dbReference type="PANTHER" id="PTHR42643:SF36">
    <property type="entry name" value="IONOTROPIC RECEPTOR 84A"/>
    <property type="match status" value="1"/>
</dbReference>
<evidence type="ECO:0000259" key="9">
    <source>
        <dbReference type="Pfam" id="PF24576"/>
    </source>
</evidence>
<gene>
    <name evidence="10" type="primary">IR84a</name>
</gene>
<dbReference type="InterPro" id="IPR057074">
    <property type="entry name" value="IR75A_N"/>
</dbReference>
<dbReference type="Gene3D" id="1.10.287.70">
    <property type="match status" value="1"/>
</dbReference>
<comment type="subcellular location">
    <subcellularLocation>
        <location evidence="1">Cell membrane</location>
        <topology evidence="1">Multi-pass membrane protein</topology>
    </subcellularLocation>
</comment>